<proteinExistence type="predicted"/>
<dbReference type="Proteomes" id="UP000397656">
    <property type="component" value="Chromosome 2"/>
</dbReference>
<evidence type="ECO:0000313" key="1">
    <source>
        <dbReference type="EMBL" id="QOT79685.1"/>
    </source>
</evidence>
<gene>
    <name evidence="1" type="ORF">F7R26_033935</name>
</gene>
<evidence type="ECO:0000313" key="2">
    <source>
        <dbReference type="Proteomes" id="UP000397656"/>
    </source>
</evidence>
<dbReference type="AlphaFoldDB" id="A0A643FHU0"/>
<name>A0A643FHU0_9BURK</name>
<sequence length="67" mass="7618">MADMDPQGIPSPEPDNKPAAGNGSQPTPRWIPPPRTVEQRMVTTVRQRWPQFNTDWGSYVWARKLAT</sequence>
<organism evidence="1 2">
    <name type="scientific">Cupriavidus basilensis</name>
    <dbReference type="NCBI Taxonomy" id="68895"/>
    <lineage>
        <taxon>Bacteria</taxon>
        <taxon>Pseudomonadati</taxon>
        <taxon>Pseudomonadota</taxon>
        <taxon>Betaproteobacteria</taxon>
        <taxon>Burkholderiales</taxon>
        <taxon>Burkholderiaceae</taxon>
        <taxon>Cupriavidus</taxon>
    </lineage>
</organism>
<dbReference type="GeneID" id="98405970"/>
<reference evidence="1 2" key="1">
    <citation type="submission" date="2020-10" db="EMBL/GenBank/DDBJ databases">
        <title>Complete genome sequence of Cupriavidus basilensis CCUG 49340T.</title>
        <authorList>
            <person name="Salva-Serra F."/>
            <person name="Donoso R.A."/>
            <person name="Cho K.H."/>
            <person name="Yoo J.A."/>
            <person name="Lee K."/>
            <person name="Yoon S.-H."/>
            <person name="Perez-Pantoja D."/>
            <person name="Moore E.R.B."/>
        </authorList>
    </citation>
    <scope>NUCLEOTIDE SEQUENCE [LARGE SCALE GENOMIC DNA]</scope>
    <source>
        <strain evidence="2">CCUG 49340</strain>
    </source>
</reference>
<dbReference type="EMBL" id="CP062804">
    <property type="protein sequence ID" value="QOT79685.1"/>
    <property type="molecule type" value="Genomic_DNA"/>
</dbReference>
<accession>A0A643FHU0</accession>
<protein>
    <submittedName>
        <fullName evidence="1">Uncharacterized protein</fullName>
    </submittedName>
</protein>
<dbReference type="RefSeq" id="WP_150993508.1">
    <property type="nucleotide sequence ID" value="NZ_CP062804.1"/>
</dbReference>